<protein>
    <submittedName>
        <fullName evidence="1">Uncharacterized protein</fullName>
    </submittedName>
</protein>
<sequence length="133" mass="15603">MPYDAVITQKEADRLLPYLEIFQDPGQTLYTQVNGYICEAEPIGAFRKELEETGFLMVFDWKSWIREHEMYKDVRQNIQPHIMSSDVETLRKLLTSYVRGDRFSEGLFVEVVTNGKVVQILERLKELRSSLPE</sequence>
<organism evidence="1 2">
    <name type="scientific">Paenibacillus azoreducens</name>
    <dbReference type="NCBI Taxonomy" id="116718"/>
    <lineage>
        <taxon>Bacteria</taxon>
        <taxon>Bacillati</taxon>
        <taxon>Bacillota</taxon>
        <taxon>Bacilli</taxon>
        <taxon>Bacillales</taxon>
        <taxon>Paenibacillaceae</taxon>
        <taxon>Paenibacillus</taxon>
    </lineage>
</organism>
<dbReference type="EMBL" id="BORT01000037">
    <property type="protein sequence ID" value="GIO50754.1"/>
    <property type="molecule type" value="Genomic_DNA"/>
</dbReference>
<name>A0A920CUV9_9BACL</name>
<dbReference type="AlphaFoldDB" id="A0A920CUV9"/>
<gene>
    <name evidence="1" type="ORF">J34TS1_55190</name>
</gene>
<dbReference type="RefSeq" id="WP_212980869.1">
    <property type="nucleotide sequence ID" value="NZ_AP025343.1"/>
</dbReference>
<keyword evidence="2" id="KW-1185">Reference proteome</keyword>
<evidence type="ECO:0000313" key="1">
    <source>
        <dbReference type="EMBL" id="GIO50754.1"/>
    </source>
</evidence>
<proteinExistence type="predicted"/>
<accession>A0A920CUV9</accession>
<evidence type="ECO:0000313" key="2">
    <source>
        <dbReference type="Proteomes" id="UP000682811"/>
    </source>
</evidence>
<comment type="caution">
    <text evidence="1">The sequence shown here is derived from an EMBL/GenBank/DDBJ whole genome shotgun (WGS) entry which is preliminary data.</text>
</comment>
<dbReference type="Pfam" id="PF20118">
    <property type="entry name" value="DUF6508"/>
    <property type="match status" value="1"/>
</dbReference>
<reference evidence="1 2" key="1">
    <citation type="submission" date="2021-03" db="EMBL/GenBank/DDBJ databases">
        <title>Antimicrobial resistance genes in bacteria isolated from Japanese honey, and their potential for conferring macrolide and lincosamide resistance in the American foulbrood pathogen Paenibacillus larvae.</title>
        <authorList>
            <person name="Okamoto M."/>
            <person name="Kumagai M."/>
            <person name="Kanamori H."/>
            <person name="Takamatsu D."/>
        </authorList>
    </citation>
    <scope>NUCLEOTIDE SEQUENCE [LARGE SCALE GENOMIC DNA]</scope>
    <source>
        <strain evidence="1 2">J34TS1</strain>
    </source>
</reference>
<dbReference type="InterPro" id="IPR045425">
    <property type="entry name" value="DUF6508"/>
</dbReference>
<dbReference type="Proteomes" id="UP000682811">
    <property type="component" value="Unassembled WGS sequence"/>
</dbReference>